<dbReference type="RefSeq" id="WP_183509605.1">
    <property type="nucleotide sequence ID" value="NZ_BAABGK010000041.1"/>
</dbReference>
<comment type="caution">
    <text evidence="2">The sequence shown here is derived from an EMBL/GenBank/DDBJ whole genome shotgun (WGS) entry which is preliminary data.</text>
</comment>
<dbReference type="EMBL" id="JACHVS010000001">
    <property type="protein sequence ID" value="MBB2994232.1"/>
    <property type="molecule type" value="Genomic_DNA"/>
</dbReference>
<name>A0A839QM05_9MICC</name>
<keyword evidence="1" id="KW-0812">Transmembrane</keyword>
<feature type="transmembrane region" description="Helical" evidence="1">
    <location>
        <begin position="14"/>
        <end position="36"/>
    </location>
</feature>
<protein>
    <recommendedName>
        <fullName evidence="4">Pilus assembly protein</fullName>
    </recommendedName>
</protein>
<dbReference type="AlphaFoldDB" id="A0A839QM05"/>
<accession>A0A839QM05</accession>
<evidence type="ECO:0008006" key="4">
    <source>
        <dbReference type="Google" id="ProtNLM"/>
    </source>
</evidence>
<evidence type="ECO:0000256" key="1">
    <source>
        <dbReference type="SAM" id="Phobius"/>
    </source>
</evidence>
<keyword evidence="1" id="KW-1133">Transmembrane helix</keyword>
<organism evidence="2 3">
    <name type="scientific">Paeniglutamicibacter cryotolerans</name>
    <dbReference type="NCBI Taxonomy" id="670079"/>
    <lineage>
        <taxon>Bacteria</taxon>
        <taxon>Bacillati</taxon>
        <taxon>Actinomycetota</taxon>
        <taxon>Actinomycetes</taxon>
        <taxon>Micrococcales</taxon>
        <taxon>Micrococcaceae</taxon>
        <taxon>Paeniglutamicibacter</taxon>
    </lineage>
</organism>
<gene>
    <name evidence="2" type="ORF">E9229_000423</name>
</gene>
<reference evidence="2 3" key="1">
    <citation type="submission" date="2020-08" db="EMBL/GenBank/DDBJ databases">
        <title>Sequencing the genomes of 1000 actinobacteria strains.</title>
        <authorList>
            <person name="Klenk H.-P."/>
        </authorList>
    </citation>
    <scope>NUCLEOTIDE SEQUENCE [LARGE SCALE GENOMIC DNA]</scope>
    <source>
        <strain evidence="2 3">DSM 22826</strain>
    </source>
</reference>
<sequence length="113" mass="11542">MRRDGQEGSSTAEVAVLLPAIAVLLALGAGVGAVGVGQVRIQEAARAAARELGRGESHIEAASTARRVAGDRIVLSFGSSDGYRSVDVRTSIGLPVIGAIELWASASARSEDE</sequence>
<evidence type="ECO:0000313" key="2">
    <source>
        <dbReference type="EMBL" id="MBB2994232.1"/>
    </source>
</evidence>
<keyword evidence="1" id="KW-0472">Membrane</keyword>
<keyword evidence="3" id="KW-1185">Reference proteome</keyword>
<proteinExistence type="predicted"/>
<dbReference type="Proteomes" id="UP000523000">
    <property type="component" value="Unassembled WGS sequence"/>
</dbReference>
<evidence type="ECO:0000313" key="3">
    <source>
        <dbReference type="Proteomes" id="UP000523000"/>
    </source>
</evidence>
<dbReference type="NCBIfam" id="NF041390">
    <property type="entry name" value="TadE_Rv3655c"/>
    <property type="match status" value="1"/>
</dbReference>
<dbReference type="InterPro" id="IPR049790">
    <property type="entry name" value="Rv3655c/TadE"/>
</dbReference>